<dbReference type="InterPro" id="IPR011990">
    <property type="entry name" value="TPR-like_helical_dom_sf"/>
</dbReference>
<evidence type="ECO:0000256" key="1">
    <source>
        <dbReference type="PROSITE-ProRule" id="PRU00339"/>
    </source>
</evidence>
<reference evidence="3" key="1">
    <citation type="submission" date="2020-10" db="EMBL/GenBank/DDBJ databases">
        <title>Taxonomic study of unclassified bacteria belonging to the class Ktedonobacteria.</title>
        <authorList>
            <person name="Yabe S."/>
            <person name="Wang C.M."/>
            <person name="Zheng Y."/>
            <person name="Sakai Y."/>
            <person name="Cavaletti L."/>
            <person name="Monciardini P."/>
            <person name="Donadio S."/>
        </authorList>
    </citation>
    <scope>NUCLEOTIDE SEQUENCE</scope>
    <source>
        <strain evidence="3">ID150040</strain>
    </source>
</reference>
<keyword evidence="1" id="KW-0802">TPR repeat</keyword>
<dbReference type="Pfam" id="PF13181">
    <property type="entry name" value="TPR_8"/>
    <property type="match status" value="1"/>
</dbReference>
<feature type="transmembrane region" description="Helical" evidence="2">
    <location>
        <begin position="223"/>
        <end position="243"/>
    </location>
</feature>
<evidence type="ECO:0000256" key="2">
    <source>
        <dbReference type="SAM" id="Phobius"/>
    </source>
</evidence>
<proteinExistence type="predicted"/>
<organism evidence="3 4">
    <name type="scientific">Reticulibacter mediterranei</name>
    <dbReference type="NCBI Taxonomy" id="2778369"/>
    <lineage>
        <taxon>Bacteria</taxon>
        <taxon>Bacillati</taxon>
        <taxon>Chloroflexota</taxon>
        <taxon>Ktedonobacteria</taxon>
        <taxon>Ktedonobacterales</taxon>
        <taxon>Reticulibacteraceae</taxon>
        <taxon>Reticulibacter</taxon>
    </lineage>
</organism>
<evidence type="ECO:0008006" key="5">
    <source>
        <dbReference type="Google" id="ProtNLM"/>
    </source>
</evidence>
<dbReference type="SUPFAM" id="SSF48452">
    <property type="entry name" value="TPR-like"/>
    <property type="match status" value="1"/>
</dbReference>
<protein>
    <recommendedName>
        <fullName evidence="5">Tetratricopeptide repeat protein</fullName>
    </recommendedName>
</protein>
<feature type="transmembrane region" description="Helical" evidence="2">
    <location>
        <begin position="20"/>
        <end position="39"/>
    </location>
</feature>
<feature type="transmembrane region" description="Helical" evidence="2">
    <location>
        <begin position="181"/>
        <end position="202"/>
    </location>
</feature>
<keyword evidence="2" id="KW-1133">Transmembrane helix</keyword>
<dbReference type="Gene3D" id="1.25.40.10">
    <property type="entry name" value="Tetratricopeptide repeat domain"/>
    <property type="match status" value="1"/>
</dbReference>
<keyword evidence="2" id="KW-0472">Membrane</keyword>
<comment type="caution">
    <text evidence="3">The sequence shown here is derived from an EMBL/GenBank/DDBJ whole genome shotgun (WGS) entry which is preliminary data.</text>
</comment>
<name>A0A8J3INL0_9CHLR</name>
<keyword evidence="2" id="KW-0812">Transmembrane</keyword>
<sequence>MFVVKQAHSLQRLLTRPAHILVPALAGILMLCAGFLPWLDYPLGDTFTGWQLSVDIGWQLRYRLFNYGLLCIVCALPAFAVASKHWRRANQARTTPEREVGGKPGTYLACLCCLLPLALFLFQYMCVDIQSMSSLTRQEIQMLSVINLYDYRIPSQLVQVRPFEIDGSTFVERAVLLLNQLAPGLIVPCVSAWLLLCCQLFSSSASSARSIAPITRSRLRFNLSLLGVLAGVLLLSRPAGAMLCDYQARHELAIGDYTTATIWLNHAQTLNPAFEQAPYYHIQRGQSEYFLHPTNLTTNSRIYLISVYLEQGNYPGAYREISAIRNLQPTLPPWEADAINTALMRLAETARIRNDPRLLRLDLDAAVLPWTQAMIQIDPSNVYAQYLAGRVYYDLNDFNKSATQMTTVLQLTHNMDLQSSAYTYIALSQLQQGKTANARKLLLKAVELDPEYSNNTAREELSGLH</sequence>
<dbReference type="AlphaFoldDB" id="A0A8J3INL0"/>
<feature type="repeat" description="TPR" evidence="1">
    <location>
        <begin position="419"/>
        <end position="452"/>
    </location>
</feature>
<keyword evidence="4" id="KW-1185">Reference proteome</keyword>
<dbReference type="Proteomes" id="UP000597444">
    <property type="component" value="Unassembled WGS sequence"/>
</dbReference>
<dbReference type="EMBL" id="BNJK01000001">
    <property type="protein sequence ID" value="GHO95660.1"/>
    <property type="molecule type" value="Genomic_DNA"/>
</dbReference>
<evidence type="ECO:0000313" key="3">
    <source>
        <dbReference type="EMBL" id="GHO95660.1"/>
    </source>
</evidence>
<feature type="transmembrane region" description="Helical" evidence="2">
    <location>
        <begin position="64"/>
        <end position="83"/>
    </location>
</feature>
<accession>A0A8J3INL0</accession>
<feature type="transmembrane region" description="Helical" evidence="2">
    <location>
        <begin position="104"/>
        <end position="125"/>
    </location>
</feature>
<dbReference type="PROSITE" id="PS50005">
    <property type="entry name" value="TPR"/>
    <property type="match status" value="1"/>
</dbReference>
<gene>
    <name evidence="3" type="ORF">KSF_057080</name>
</gene>
<dbReference type="InterPro" id="IPR019734">
    <property type="entry name" value="TPR_rpt"/>
</dbReference>
<dbReference type="SMART" id="SM00028">
    <property type="entry name" value="TPR"/>
    <property type="match status" value="3"/>
</dbReference>
<evidence type="ECO:0000313" key="4">
    <source>
        <dbReference type="Proteomes" id="UP000597444"/>
    </source>
</evidence>